<evidence type="ECO:0000256" key="1">
    <source>
        <dbReference type="ARBA" id="ARBA00008107"/>
    </source>
</evidence>
<dbReference type="InterPro" id="IPR026022">
    <property type="entry name" value="PhoU_dom"/>
</dbReference>
<comment type="function">
    <text evidence="3">Plays a role in the regulation of phosphate uptake.</text>
</comment>
<keyword evidence="3" id="KW-0813">Transport</keyword>
<accession>A0ABV6G0K0</accession>
<proteinExistence type="inferred from homology"/>
<protein>
    <recommendedName>
        <fullName evidence="3">Phosphate-specific transport system accessory protein PhoU</fullName>
    </recommendedName>
</protein>
<evidence type="ECO:0000313" key="5">
    <source>
        <dbReference type="EMBL" id="MFC0267182.1"/>
    </source>
</evidence>
<dbReference type="Gene3D" id="1.20.58.220">
    <property type="entry name" value="Phosphate transport system protein phou homolog 2, domain 2"/>
    <property type="match status" value="2"/>
</dbReference>
<name>A0ABV6G0K0_9GAMM</name>
<dbReference type="RefSeq" id="WP_019950029.1">
    <property type="nucleotide sequence ID" value="NZ_JBHLVX010000013.1"/>
</dbReference>
<dbReference type="PIRSF" id="PIRSF003107">
    <property type="entry name" value="PhoU"/>
    <property type="match status" value="1"/>
</dbReference>
<keyword evidence="3" id="KW-0963">Cytoplasm</keyword>
<dbReference type="PANTHER" id="PTHR42930:SF3">
    <property type="entry name" value="PHOSPHATE-SPECIFIC TRANSPORT SYSTEM ACCESSORY PROTEIN PHOU"/>
    <property type="match status" value="1"/>
</dbReference>
<comment type="caution">
    <text evidence="5">The sequence shown here is derived from an EMBL/GenBank/DDBJ whole genome shotgun (WGS) entry which is preliminary data.</text>
</comment>
<feature type="domain" description="PhoU" evidence="4">
    <location>
        <begin position="28"/>
        <end position="115"/>
    </location>
</feature>
<dbReference type="NCBIfam" id="TIGR02135">
    <property type="entry name" value="phoU_full"/>
    <property type="match status" value="1"/>
</dbReference>
<comment type="subcellular location">
    <subcellularLocation>
        <location evidence="3">Cytoplasm</location>
    </subcellularLocation>
</comment>
<feature type="domain" description="PhoU" evidence="4">
    <location>
        <begin position="132"/>
        <end position="216"/>
    </location>
</feature>
<dbReference type="Proteomes" id="UP001589814">
    <property type="component" value="Unassembled WGS sequence"/>
</dbReference>
<evidence type="ECO:0000259" key="4">
    <source>
        <dbReference type="Pfam" id="PF01895"/>
    </source>
</evidence>
<dbReference type="InterPro" id="IPR038078">
    <property type="entry name" value="PhoU-like_sf"/>
</dbReference>
<gene>
    <name evidence="5" type="primary">phoU</name>
    <name evidence="5" type="ORF">ACFFHW_04050</name>
</gene>
<evidence type="ECO:0000256" key="2">
    <source>
        <dbReference type="ARBA" id="ARBA00022592"/>
    </source>
</evidence>
<organism evidence="5 6">
    <name type="scientific">Kushneria aurantia</name>
    <dbReference type="NCBI Taxonomy" id="504092"/>
    <lineage>
        <taxon>Bacteria</taxon>
        <taxon>Pseudomonadati</taxon>
        <taxon>Pseudomonadota</taxon>
        <taxon>Gammaproteobacteria</taxon>
        <taxon>Oceanospirillales</taxon>
        <taxon>Halomonadaceae</taxon>
        <taxon>Kushneria</taxon>
    </lineage>
</organism>
<comment type="subunit">
    <text evidence="3">Homodimer.</text>
</comment>
<dbReference type="SUPFAM" id="SSF109755">
    <property type="entry name" value="PhoU-like"/>
    <property type="match status" value="1"/>
</dbReference>
<evidence type="ECO:0000256" key="3">
    <source>
        <dbReference type="PIRNR" id="PIRNR003107"/>
    </source>
</evidence>
<dbReference type="Pfam" id="PF01895">
    <property type="entry name" value="PhoU"/>
    <property type="match status" value="2"/>
</dbReference>
<keyword evidence="2 3" id="KW-0592">Phosphate transport</keyword>
<dbReference type="PANTHER" id="PTHR42930">
    <property type="entry name" value="PHOSPHATE-SPECIFIC TRANSPORT SYSTEM ACCESSORY PROTEIN PHOU"/>
    <property type="match status" value="1"/>
</dbReference>
<comment type="similarity">
    <text evidence="1 3">Belongs to the PhoU family.</text>
</comment>
<dbReference type="InterPro" id="IPR028366">
    <property type="entry name" value="PhoU"/>
</dbReference>
<sequence length="241" mass="27164">MDITNDRHTQHISRQFNEELESLRTRLLAMGGLVERHLSEVVEALIENDATAAEQVRANDHAVNDFQLELDEACTHVLARRQPTASDLRLVLAVTRTTSDLERMGDESNKIARNVLHLIENGQSSRGVAEIRNISARVRLMSRNALTAFARMDADTARQVLTEDDEVDQHYRSAMRSLVTFMMEDPRAISPVLNVMWILRSLERVGDHASNIAESVIYLVEGADVRHVGKSSLQRDAEDNL</sequence>
<evidence type="ECO:0000313" key="6">
    <source>
        <dbReference type="Proteomes" id="UP001589814"/>
    </source>
</evidence>
<reference evidence="5 6" key="1">
    <citation type="submission" date="2024-09" db="EMBL/GenBank/DDBJ databases">
        <authorList>
            <person name="Sun Q."/>
            <person name="Mori K."/>
        </authorList>
    </citation>
    <scope>NUCLEOTIDE SEQUENCE [LARGE SCALE GENOMIC DNA]</scope>
    <source>
        <strain evidence="5 6">CCM 7415</strain>
    </source>
</reference>
<keyword evidence="6" id="KW-1185">Reference proteome</keyword>
<dbReference type="EMBL" id="JBHLVX010000013">
    <property type="protein sequence ID" value="MFC0267182.1"/>
    <property type="molecule type" value="Genomic_DNA"/>
</dbReference>